<organism evidence="2">
    <name type="scientific">viral metagenome</name>
    <dbReference type="NCBI Taxonomy" id="1070528"/>
    <lineage>
        <taxon>unclassified sequences</taxon>
        <taxon>metagenomes</taxon>
        <taxon>organismal metagenomes</taxon>
    </lineage>
</organism>
<dbReference type="CDD" id="cd02908">
    <property type="entry name" value="Macro_OAADPr_deacetylase"/>
    <property type="match status" value="1"/>
</dbReference>
<feature type="domain" description="Macro" evidence="1">
    <location>
        <begin position="61"/>
        <end position="250"/>
    </location>
</feature>
<accession>A0A6C0BMC2</accession>
<dbReference type="PANTHER" id="PTHR11106">
    <property type="entry name" value="GANGLIOSIDE INDUCED DIFFERENTIATION ASSOCIATED PROTEIN 2-RELATED"/>
    <property type="match status" value="1"/>
</dbReference>
<dbReference type="SUPFAM" id="SSF52949">
    <property type="entry name" value="Macro domain-like"/>
    <property type="match status" value="1"/>
</dbReference>
<dbReference type="Gene3D" id="3.40.220.10">
    <property type="entry name" value="Leucine Aminopeptidase, subunit E, domain 1"/>
    <property type="match status" value="1"/>
</dbReference>
<dbReference type="Pfam" id="PF01661">
    <property type="entry name" value="Macro"/>
    <property type="match status" value="1"/>
</dbReference>
<dbReference type="PANTHER" id="PTHR11106:SF27">
    <property type="entry name" value="MACRO DOMAIN-CONTAINING PROTEIN"/>
    <property type="match status" value="1"/>
</dbReference>
<dbReference type="InterPro" id="IPR002589">
    <property type="entry name" value="Macro_dom"/>
</dbReference>
<dbReference type="PROSITE" id="PS51154">
    <property type="entry name" value="MACRO"/>
    <property type="match status" value="1"/>
</dbReference>
<proteinExistence type="predicted"/>
<dbReference type="InterPro" id="IPR043472">
    <property type="entry name" value="Macro_dom-like"/>
</dbReference>
<dbReference type="AlphaFoldDB" id="A0A6C0BMC2"/>
<dbReference type="EMBL" id="MN739181">
    <property type="protein sequence ID" value="QHS92568.1"/>
    <property type="molecule type" value="Genomic_DNA"/>
</dbReference>
<evidence type="ECO:0000313" key="2">
    <source>
        <dbReference type="EMBL" id="QHS92568.1"/>
    </source>
</evidence>
<protein>
    <recommendedName>
        <fullName evidence="1">Macro domain-containing protein</fullName>
    </recommendedName>
</protein>
<name>A0A6C0BMC2_9ZZZZ</name>
<sequence length="251" mass="28447">MASLLLSVLHKLSYHVGKTAPDHLHPLRKLYWYLTVHQPPLPKTLYDEIDVVYQNIEHHPMTHFAIHPYQPIKFHVWCGDITQLQADAIVNAGNNQGLGCMNPSHRCIDNVIHEVAGPRLRLEESTVLCGQELPTGSAMITQGYHLPARYVITTVGPIYESHEKSSPLLIKAYVSCLEIAKHNRIQSLVFPSISTGLFRYPINDAALIAVKTVISWLKSDQNQHGLRLIIFNTFDDQTTDIYRCLVPLMRL</sequence>
<dbReference type="SMART" id="SM00506">
    <property type="entry name" value="A1pp"/>
    <property type="match status" value="1"/>
</dbReference>
<evidence type="ECO:0000259" key="1">
    <source>
        <dbReference type="PROSITE" id="PS51154"/>
    </source>
</evidence>
<reference evidence="2" key="1">
    <citation type="journal article" date="2020" name="Nature">
        <title>Giant virus diversity and host interactions through global metagenomics.</title>
        <authorList>
            <person name="Schulz F."/>
            <person name="Roux S."/>
            <person name="Paez-Espino D."/>
            <person name="Jungbluth S."/>
            <person name="Walsh D.A."/>
            <person name="Denef V.J."/>
            <person name="McMahon K.D."/>
            <person name="Konstantinidis K.T."/>
            <person name="Eloe-Fadrosh E.A."/>
            <person name="Kyrpides N.C."/>
            <person name="Woyke T."/>
        </authorList>
    </citation>
    <scope>NUCLEOTIDE SEQUENCE</scope>
    <source>
        <strain evidence="2">GVMAG-M-3300014204-73</strain>
    </source>
</reference>